<dbReference type="Proteomes" id="UP000011885">
    <property type="component" value="Unassembled WGS sequence"/>
</dbReference>
<evidence type="ECO:0000313" key="10">
    <source>
        <dbReference type="Proteomes" id="UP000011885"/>
    </source>
</evidence>
<organism evidence="9 10">
    <name type="scientific">Rhodopirellula sallentina SM41</name>
    <dbReference type="NCBI Taxonomy" id="1263870"/>
    <lineage>
        <taxon>Bacteria</taxon>
        <taxon>Pseudomonadati</taxon>
        <taxon>Planctomycetota</taxon>
        <taxon>Planctomycetia</taxon>
        <taxon>Pirellulales</taxon>
        <taxon>Pirellulaceae</taxon>
        <taxon>Rhodopirellula</taxon>
    </lineage>
</organism>
<evidence type="ECO:0000259" key="8">
    <source>
        <dbReference type="Pfam" id="PF00884"/>
    </source>
</evidence>
<comment type="cofactor">
    <cofactor evidence="1">
        <name>Ca(2+)</name>
        <dbReference type="ChEBI" id="CHEBI:29108"/>
    </cofactor>
</comment>
<keyword evidence="6" id="KW-0106">Calcium</keyword>
<evidence type="ECO:0000256" key="5">
    <source>
        <dbReference type="ARBA" id="ARBA00022801"/>
    </source>
</evidence>
<evidence type="ECO:0000256" key="6">
    <source>
        <dbReference type="ARBA" id="ARBA00022837"/>
    </source>
</evidence>
<dbReference type="Gene3D" id="3.40.720.10">
    <property type="entry name" value="Alkaline Phosphatase, subunit A"/>
    <property type="match status" value="1"/>
</dbReference>
<dbReference type="InterPro" id="IPR017850">
    <property type="entry name" value="Alkaline_phosphatase_core_sf"/>
</dbReference>
<keyword evidence="5" id="KW-0378">Hydrolase</keyword>
<accession>M5U1X6</accession>
<dbReference type="CDD" id="cd16144">
    <property type="entry name" value="ARS_like"/>
    <property type="match status" value="1"/>
</dbReference>
<evidence type="ECO:0000256" key="1">
    <source>
        <dbReference type="ARBA" id="ARBA00001913"/>
    </source>
</evidence>
<dbReference type="InterPro" id="IPR050738">
    <property type="entry name" value="Sulfatase"/>
</dbReference>
<dbReference type="EMBL" id="ANOH01000215">
    <property type="protein sequence ID" value="EMI55467.1"/>
    <property type="molecule type" value="Genomic_DNA"/>
</dbReference>
<dbReference type="RefSeq" id="WP_008679849.1">
    <property type="nucleotide sequence ID" value="NZ_ANOH01000215.1"/>
</dbReference>
<evidence type="ECO:0000256" key="7">
    <source>
        <dbReference type="SAM" id="MobiDB-lite"/>
    </source>
</evidence>
<dbReference type="PANTHER" id="PTHR42693">
    <property type="entry name" value="ARYLSULFATASE FAMILY MEMBER"/>
    <property type="match status" value="1"/>
</dbReference>
<dbReference type="PATRIC" id="fig|1263870.3.peg.3300"/>
<dbReference type="AlphaFoldDB" id="M5U1X6"/>
<keyword evidence="4" id="KW-0732">Signal</keyword>
<evidence type="ECO:0000256" key="3">
    <source>
        <dbReference type="ARBA" id="ARBA00022723"/>
    </source>
</evidence>
<dbReference type="Pfam" id="PF00884">
    <property type="entry name" value="Sulfatase"/>
    <property type="match status" value="1"/>
</dbReference>
<comment type="similarity">
    <text evidence="2">Belongs to the sulfatase family.</text>
</comment>
<dbReference type="GO" id="GO:0004065">
    <property type="term" value="F:arylsulfatase activity"/>
    <property type="evidence" value="ECO:0007669"/>
    <property type="project" value="TreeGrafter"/>
</dbReference>
<name>M5U1X6_9BACT</name>
<dbReference type="PANTHER" id="PTHR42693:SF42">
    <property type="entry name" value="ARYLSULFATASE G"/>
    <property type="match status" value="1"/>
</dbReference>
<evidence type="ECO:0000313" key="9">
    <source>
        <dbReference type="EMBL" id="EMI55467.1"/>
    </source>
</evidence>
<protein>
    <submittedName>
        <fullName evidence="9">N-acetylgalactosamine 6-sulfate sulfatase (GALNS)</fullName>
    </submittedName>
</protein>
<feature type="domain" description="Sulfatase N-terminal" evidence="8">
    <location>
        <begin position="65"/>
        <end position="400"/>
    </location>
</feature>
<evidence type="ECO:0000256" key="4">
    <source>
        <dbReference type="ARBA" id="ARBA00022729"/>
    </source>
</evidence>
<feature type="region of interest" description="Disordered" evidence="7">
    <location>
        <begin position="531"/>
        <end position="555"/>
    </location>
</feature>
<dbReference type="InterPro" id="IPR000917">
    <property type="entry name" value="Sulfatase_N"/>
</dbReference>
<dbReference type="SUPFAM" id="SSF53649">
    <property type="entry name" value="Alkaline phosphatase-like"/>
    <property type="match status" value="1"/>
</dbReference>
<dbReference type="Gene3D" id="3.30.1120.10">
    <property type="match status" value="1"/>
</dbReference>
<reference evidence="9 10" key="1">
    <citation type="journal article" date="2013" name="Mar. Genomics">
        <title>Expression of sulfatases in Rhodopirellula baltica and the diversity of sulfatases in the genus Rhodopirellula.</title>
        <authorList>
            <person name="Wegner C.E."/>
            <person name="Richter-Heitmann T."/>
            <person name="Klindworth A."/>
            <person name="Klockow C."/>
            <person name="Richter M."/>
            <person name="Achstetter T."/>
            <person name="Glockner F.O."/>
            <person name="Harder J."/>
        </authorList>
    </citation>
    <scope>NUCLEOTIDE SEQUENCE [LARGE SCALE GENOMIC DNA]</scope>
    <source>
        <strain evidence="9 10">SM41</strain>
    </source>
</reference>
<keyword evidence="10" id="KW-1185">Reference proteome</keyword>
<evidence type="ECO:0000256" key="2">
    <source>
        <dbReference type="ARBA" id="ARBA00008779"/>
    </source>
</evidence>
<gene>
    <name evidence="9" type="ORF">RSSM_03110</name>
</gene>
<dbReference type="InterPro" id="IPR024607">
    <property type="entry name" value="Sulfatase_CS"/>
</dbReference>
<sequence length="688" mass="76010">MNALPIKPRFRPTSTPATAQSQTDARYLALSCLPLRYLALRCLSLHCFAWLCVLTGMTAVANDQPNVVFILADDLGYSDTTLYGTTQFYRTPNLERLAARGMTFSRAYSSSPLCSPTRSSILTGLSPARTQVTAPNCHLPHATTKAAPGAKAAANQKAIMPSSATRLDPAFDTIAELLRHQGYATGHFGKWHLGPEPYSPLQHGFDVDIPHWPGPGPARAYVAPWKYPDFDPQTPQEHIEDRMAAEAVAYMEEHRDEPFFLNYWMFSVHAPFDAKPELIAKYQKNANPNDPQHSPTYAAMIESMDDAVGTLLDTLDRLEIADNTIIIFASDNGGNMYNEVDGTSATSNAPLRGGKATMYEGGVRGPAVIVYPGVVKPGTRSDDVIQSIDYFPTILELLQIRDRPRQGFDGVSIVPALIGGKIRREAIYTYFPHSPKIPDWLPPAVSVHRGDWKLIRLFHHGERGEHRYKLFNLQQDIGETTNLASQYPDLVIELDAMIEEFLQDAEAVLPSPNPNFDPERYDPSLEGKAVRKKISRPAARKPNSPPARPVAGWHPRGDCQITIEDGALIVQSIGGDPHFSHPLPRPVSLPEQSAGPLVLRFTLTSNADSSGELFWQTAGPGPPYRQERSVDFEINPDGNAHQYAIPFHADAPVNGIRIDPATSSGQIRISNLRLTDSNESELYVWEIK</sequence>
<proteinExistence type="inferred from homology"/>
<dbReference type="GO" id="GO:0046872">
    <property type="term" value="F:metal ion binding"/>
    <property type="evidence" value="ECO:0007669"/>
    <property type="project" value="UniProtKB-KW"/>
</dbReference>
<keyword evidence="3" id="KW-0479">Metal-binding</keyword>
<dbReference type="PROSITE" id="PS00523">
    <property type="entry name" value="SULFATASE_1"/>
    <property type="match status" value="1"/>
</dbReference>
<comment type="caution">
    <text evidence="9">The sequence shown here is derived from an EMBL/GenBank/DDBJ whole genome shotgun (WGS) entry which is preliminary data.</text>
</comment>